<reference evidence="2 3" key="2">
    <citation type="journal article" date="2017" name="Front. Plant Sci.">
        <title>Gene Classification and Mining of Molecular Markers Useful in Red Clover (Trifolium pratense) Breeding.</title>
        <authorList>
            <person name="Istvanek J."/>
            <person name="Dluhosova J."/>
            <person name="Dluhos P."/>
            <person name="Patkova L."/>
            <person name="Nedelnik J."/>
            <person name="Repkova J."/>
        </authorList>
    </citation>
    <scope>NUCLEOTIDE SEQUENCE [LARGE SCALE GENOMIC DNA]</scope>
    <source>
        <strain evidence="3">cv. Tatra</strain>
        <tissue evidence="2">Young leaves</tissue>
    </source>
</reference>
<accession>A0A2K3JXM8</accession>
<evidence type="ECO:0000313" key="2">
    <source>
        <dbReference type="EMBL" id="PNX58815.1"/>
    </source>
</evidence>
<dbReference type="AlphaFoldDB" id="A0A2K3JXM8"/>
<feature type="region of interest" description="Disordered" evidence="1">
    <location>
        <begin position="80"/>
        <end position="113"/>
    </location>
</feature>
<gene>
    <name evidence="2" type="ORF">L195_g059376</name>
</gene>
<sequence>VTYAVEKPIAFPTLLCNIMLEQHPGILRDSDVPCKRPGKLTKQRLLTWTNVAAGVGPSFQKQGGIDRVIEALKAEEAAEIAEGELDGQEGDGTSDSDEGTDVMVEDSDESSSI</sequence>
<evidence type="ECO:0000313" key="3">
    <source>
        <dbReference type="Proteomes" id="UP000236291"/>
    </source>
</evidence>
<name>A0A2K3JXM8_TRIPR</name>
<comment type="caution">
    <text evidence="2">The sequence shown here is derived from an EMBL/GenBank/DDBJ whole genome shotgun (WGS) entry which is preliminary data.</text>
</comment>
<reference evidence="2 3" key="1">
    <citation type="journal article" date="2014" name="Am. J. Bot.">
        <title>Genome assembly and annotation for red clover (Trifolium pratense; Fabaceae).</title>
        <authorList>
            <person name="Istvanek J."/>
            <person name="Jaros M."/>
            <person name="Krenek A."/>
            <person name="Repkova J."/>
        </authorList>
    </citation>
    <scope>NUCLEOTIDE SEQUENCE [LARGE SCALE GENOMIC DNA]</scope>
    <source>
        <strain evidence="3">cv. Tatra</strain>
        <tissue evidence="2">Young leaves</tissue>
    </source>
</reference>
<evidence type="ECO:0008006" key="4">
    <source>
        <dbReference type="Google" id="ProtNLM"/>
    </source>
</evidence>
<feature type="non-terminal residue" evidence="2">
    <location>
        <position position="1"/>
    </location>
</feature>
<proteinExistence type="predicted"/>
<evidence type="ECO:0000256" key="1">
    <source>
        <dbReference type="SAM" id="MobiDB-lite"/>
    </source>
</evidence>
<dbReference type="EMBL" id="ASHM01129327">
    <property type="protein sequence ID" value="PNX58815.1"/>
    <property type="molecule type" value="Genomic_DNA"/>
</dbReference>
<protein>
    <recommendedName>
        <fullName evidence="4">Envelope-like protein</fullName>
    </recommendedName>
</protein>
<dbReference type="Proteomes" id="UP000236291">
    <property type="component" value="Unassembled WGS sequence"/>
</dbReference>
<organism evidence="2 3">
    <name type="scientific">Trifolium pratense</name>
    <name type="common">Red clover</name>
    <dbReference type="NCBI Taxonomy" id="57577"/>
    <lineage>
        <taxon>Eukaryota</taxon>
        <taxon>Viridiplantae</taxon>
        <taxon>Streptophyta</taxon>
        <taxon>Embryophyta</taxon>
        <taxon>Tracheophyta</taxon>
        <taxon>Spermatophyta</taxon>
        <taxon>Magnoliopsida</taxon>
        <taxon>eudicotyledons</taxon>
        <taxon>Gunneridae</taxon>
        <taxon>Pentapetalae</taxon>
        <taxon>rosids</taxon>
        <taxon>fabids</taxon>
        <taxon>Fabales</taxon>
        <taxon>Fabaceae</taxon>
        <taxon>Papilionoideae</taxon>
        <taxon>50 kb inversion clade</taxon>
        <taxon>NPAAA clade</taxon>
        <taxon>Hologalegina</taxon>
        <taxon>IRL clade</taxon>
        <taxon>Trifolieae</taxon>
        <taxon>Trifolium</taxon>
    </lineage>
</organism>